<dbReference type="Proteomes" id="UP001158576">
    <property type="component" value="Chromosome 2"/>
</dbReference>
<evidence type="ECO:0000313" key="1">
    <source>
        <dbReference type="EMBL" id="CAG5110481.1"/>
    </source>
</evidence>
<accession>A0ABN7T0A5</accession>
<name>A0ABN7T0A5_OIKDI</name>
<organism evidence="1 2">
    <name type="scientific">Oikopleura dioica</name>
    <name type="common">Tunicate</name>
    <dbReference type="NCBI Taxonomy" id="34765"/>
    <lineage>
        <taxon>Eukaryota</taxon>
        <taxon>Metazoa</taxon>
        <taxon>Chordata</taxon>
        <taxon>Tunicata</taxon>
        <taxon>Appendicularia</taxon>
        <taxon>Copelata</taxon>
        <taxon>Oikopleuridae</taxon>
        <taxon>Oikopleura</taxon>
    </lineage>
</organism>
<keyword evidence="2" id="KW-1185">Reference proteome</keyword>
<reference evidence="1 2" key="1">
    <citation type="submission" date="2021-04" db="EMBL/GenBank/DDBJ databases">
        <authorList>
            <person name="Bliznina A."/>
        </authorList>
    </citation>
    <scope>NUCLEOTIDE SEQUENCE [LARGE SCALE GENOMIC DNA]</scope>
</reference>
<gene>
    <name evidence="1" type="ORF">OKIOD_LOCUS13645</name>
</gene>
<dbReference type="EMBL" id="OU015567">
    <property type="protein sequence ID" value="CAG5110481.1"/>
    <property type="molecule type" value="Genomic_DNA"/>
</dbReference>
<sequence length="181" mass="20354">MKLLSILAGFSGACQNTPTNSPSDASSSIFGQIVTSTTENIANAFRRAPNKFGMGEREAHPMQRAIGEELMADFTNGVLKCLREKKRTPLRAKQQEDMMASEWAAQWQSHCGSVVDPFCPAEIGECWAMAVLLCRSDCDAKFELRGNRKKFKRCIYKELKIYERQHPETVKAECTVKGSYY</sequence>
<proteinExistence type="predicted"/>
<protein>
    <submittedName>
        <fullName evidence="1">Oidioi.mRNA.OKI2018_I69.chr2.g4880.t1.cds</fullName>
    </submittedName>
</protein>
<evidence type="ECO:0000313" key="2">
    <source>
        <dbReference type="Proteomes" id="UP001158576"/>
    </source>
</evidence>